<dbReference type="Pfam" id="PF05051">
    <property type="entry name" value="COX17"/>
    <property type="match status" value="1"/>
</dbReference>
<dbReference type="GO" id="GO:0005758">
    <property type="term" value="C:mitochondrial intermembrane space"/>
    <property type="evidence" value="ECO:0007669"/>
    <property type="project" value="UniProtKB-SubCell"/>
</dbReference>
<evidence type="ECO:0000256" key="4">
    <source>
        <dbReference type="ARBA" id="ARBA00023008"/>
    </source>
</evidence>
<dbReference type="PANTHER" id="PTHR16719">
    <property type="entry name" value="CYTOCHROME C OXIDASE COPPER CHAPERONE"/>
    <property type="match status" value="1"/>
</dbReference>
<name>A0AAW0ETK2_9TRYP</name>
<reference evidence="9 10" key="1">
    <citation type="journal article" date="2021" name="MBio">
        <title>A New Model Trypanosomatid, Novymonas esmeraldas: Genomic Perception of Its 'Candidatus Pandoraea novymonadis' Endosymbiont.</title>
        <authorList>
            <person name="Zakharova A."/>
            <person name="Saura A."/>
            <person name="Butenko A."/>
            <person name="Podesvova L."/>
            <person name="Warmusova S."/>
            <person name="Kostygov A.Y."/>
            <person name="Nenarokova A."/>
            <person name="Lukes J."/>
            <person name="Opperdoes F.R."/>
            <person name="Yurchenko V."/>
        </authorList>
    </citation>
    <scope>NUCLEOTIDE SEQUENCE [LARGE SCALE GENOMIC DNA]</scope>
    <source>
        <strain evidence="9 10">E262AT.01</strain>
    </source>
</reference>
<evidence type="ECO:0000256" key="7">
    <source>
        <dbReference type="ARBA" id="ARBA00023186"/>
    </source>
</evidence>
<protein>
    <submittedName>
        <fullName evidence="9">Cytochrome c oxidase copper chaperone</fullName>
    </submittedName>
</protein>
<gene>
    <name evidence="9" type="ORF">NESM_000624800</name>
</gene>
<proteinExistence type="inferred from homology"/>
<dbReference type="InterPro" id="IPR009069">
    <property type="entry name" value="Cys_alpha_HP_mot_SF"/>
</dbReference>
<comment type="subcellular location">
    <subcellularLocation>
        <location evidence="1">Mitochondrion intermembrane space</location>
    </subcellularLocation>
</comment>
<keyword evidence="3 8" id="KW-0479">Metal-binding</keyword>
<dbReference type="SUPFAM" id="SSF47072">
    <property type="entry name" value="Cysteine alpha-hairpin motif"/>
    <property type="match status" value="1"/>
</dbReference>
<feature type="binding site" evidence="8">
    <location>
        <position position="38"/>
    </location>
    <ligand>
        <name>Cu cation</name>
        <dbReference type="ChEBI" id="CHEBI:23378"/>
    </ligand>
</feature>
<evidence type="ECO:0000256" key="1">
    <source>
        <dbReference type="ARBA" id="ARBA00004569"/>
    </source>
</evidence>
<evidence type="ECO:0000256" key="5">
    <source>
        <dbReference type="ARBA" id="ARBA00023128"/>
    </source>
</evidence>
<comment type="similarity">
    <text evidence="2">Belongs to the COX17 family.</text>
</comment>
<dbReference type="Proteomes" id="UP001430356">
    <property type="component" value="Unassembled WGS sequence"/>
</dbReference>
<dbReference type="PANTHER" id="PTHR16719:SF0">
    <property type="entry name" value="CYTOCHROME C OXIDASE COPPER CHAPERONE"/>
    <property type="match status" value="1"/>
</dbReference>
<sequence length="91" mass="10153">MGNSASSVNNGSSVVATAATTTTQEQQAQRKTPNCKICCACPQERRARDECTLLRHMDECETEINSFYTCLLREGFSTEDVDALRRNTKKM</sequence>
<keyword evidence="7" id="KW-0143">Chaperone</keyword>
<dbReference type="AlphaFoldDB" id="A0AAW0ETK2"/>
<dbReference type="InterPro" id="IPR007745">
    <property type="entry name" value="Cyt_c_oxidase_Cu-chaperone"/>
</dbReference>
<organism evidence="9 10">
    <name type="scientific">Novymonas esmeraldas</name>
    <dbReference type="NCBI Taxonomy" id="1808958"/>
    <lineage>
        <taxon>Eukaryota</taxon>
        <taxon>Discoba</taxon>
        <taxon>Euglenozoa</taxon>
        <taxon>Kinetoplastea</taxon>
        <taxon>Metakinetoplastina</taxon>
        <taxon>Trypanosomatida</taxon>
        <taxon>Trypanosomatidae</taxon>
        <taxon>Novymonas</taxon>
    </lineage>
</organism>
<accession>A0AAW0ETK2</accession>
<evidence type="ECO:0000256" key="8">
    <source>
        <dbReference type="PIRSR" id="PIRSR607745-1"/>
    </source>
</evidence>
<dbReference type="Gene3D" id="1.10.287.1130">
    <property type="entry name" value="CytochromE C oxidase copper chaperone"/>
    <property type="match status" value="1"/>
</dbReference>
<keyword evidence="10" id="KW-1185">Reference proteome</keyword>
<evidence type="ECO:0000313" key="9">
    <source>
        <dbReference type="EMBL" id="KAK7196837.1"/>
    </source>
</evidence>
<keyword evidence="6" id="KW-1015">Disulfide bond</keyword>
<dbReference type="GO" id="GO:0016531">
    <property type="term" value="F:copper chaperone activity"/>
    <property type="evidence" value="ECO:0007669"/>
    <property type="project" value="InterPro"/>
</dbReference>
<keyword evidence="5" id="KW-0496">Mitochondrion</keyword>
<feature type="binding site" evidence="8">
    <location>
        <position position="39"/>
    </location>
    <ligand>
        <name>Cu cation</name>
        <dbReference type="ChEBI" id="CHEBI:23378"/>
    </ligand>
</feature>
<keyword evidence="4 8" id="KW-0186">Copper</keyword>
<evidence type="ECO:0000256" key="3">
    <source>
        <dbReference type="ARBA" id="ARBA00022723"/>
    </source>
</evidence>
<evidence type="ECO:0000256" key="6">
    <source>
        <dbReference type="ARBA" id="ARBA00023157"/>
    </source>
</evidence>
<dbReference type="GO" id="GO:0005507">
    <property type="term" value="F:copper ion binding"/>
    <property type="evidence" value="ECO:0007669"/>
    <property type="project" value="InterPro"/>
</dbReference>
<comment type="caution">
    <text evidence="9">The sequence shown here is derived from an EMBL/GenBank/DDBJ whole genome shotgun (WGS) entry which is preliminary data.</text>
</comment>
<evidence type="ECO:0000256" key="2">
    <source>
        <dbReference type="ARBA" id="ARBA00009241"/>
    </source>
</evidence>
<evidence type="ECO:0000313" key="10">
    <source>
        <dbReference type="Proteomes" id="UP001430356"/>
    </source>
</evidence>
<dbReference type="EMBL" id="JAECZO010000087">
    <property type="protein sequence ID" value="KAK7196837.1"/>
    <property type="molecule type" value="Genomic_DNA"/>
</dbReference>